<comment type="function">
    <text evidence="1 16">Probable transporter of a GTP-driven Fe(2+) uptake system.</text>
</comment>
<feature type="domain" description="FeoB-type G" evidence="17">
    <location>
        <begin position="18"/>
        <end position="180"/>
    </location>
</feature>
<dbReference type="EMBL" id="RCBY01000339">
    <property type="protein sequence ID" value="RQH23396.1"/>
    <property type="molecule type" value="Genomic_DNA"/>
</dbReference>
<keyword evidence="19" id="KW-1185">Reference proteome</keyword>
<keyword evidence="10" id="KW-0406">Ion transport</keyword>
<dbReference type="NCBIfam" id="TIGR00437">
    <property type="entry name" value="feoB"/>
    <property type="match status" value="1"/>
</dbReference>
<evidence type="ECO:0000256" key="15">
    <source>
        <dbReference type="PIRSR" id="PIRSR603373-2"/>
    </source>
</evidence>
<dbReference type="Proteomes" id="UP000269154">
    <property type="component" value="Unassembled WGS sequence"/>
</dbReference>
<evidence type="ECO:0000256" key="2">
    <source>
        <dbReference type="ARBA" id="ARBA00004651"/>
    </source>
</evidence>
<dbReference type="Pfam" id="PF07670">
    <property type="entry name" value="Gate"/>
    <property type="match status" value="2"/>
</dbReference>
<evidence type="ECO:0000256" key="12">
    <source>
        <dbReference type="ARBA" id="ARBA00023136"/>
    </source>
</evidence>
<dbReference type="RefSeq" id="WP_124155634.1">
    <property type="nucleotide sequence ID" value="NZ_CAWOLW010000267.1"/>
</dbReference>
<accession>A0A3N6R7Z9</accession>
<evidence type="ECO:0000256" key="13">
    <source>
        <dbReference type="NCBIfam" id="TIGR00437"/>
    </source>
</evidence>
<dbReference type="InterPro" id="IPR030389">
    <property type="entry name" value="G_FEOB_dom"/>
</dbReference>
<evidence type="ECO:0000256" key="16">
    <source>
        <dbReference type="RuleBase" id="RU362098"/>
    </source>
</evidence>
<feature type="transmembrane region" description="Helical" evidence="16">
    <location>
        <begin position="294"/>
        <end position="318"/>
    </location>
</feature>
<dbReference type="CDD" id="cd01879">
    <property type="entry name" value="FeoB"/>
    <property type="match status" value="1"/>
</dbReference>
<dbReference type="PROSITE" id="PS51711">
    <property type="entry name" value="G_FEOB"/>
    <property type="match status" value="1"/>
</dbReference>
<evidence type="ECO:0000256" key="14">
    <source>
        <dbReference type="PIRSR" id="PIRSR603373-1"/>
    </source>
</evidence>
<dbReference type="InterPro" id="IPR027417">
    <property type="entry name" value="P-loop_NTPase"/>
</dbReference>
<feature type="transmembrane region" description="Helical" evidence="16">
    <location>
        <begin position="512"/>
        <end position="535"/>
    </location>
</feature>
<dbReference type="SUPFAM" id="SSF52540">
    <property type="entry name" value="P-loop containing nucleoside triphosphate hydrolases"/>
    <property type="match status" value="1"/>
</dbReference>
<comment type="similarity">
    <text evidence="16">Belongs to the TRAFAC class TrmE-Era-EngA-EngB-Septin-like GTPase superfamily. FeoB GTPase (TC 9.A.8) family.</text>
</comment>
<feature type="binding site" evidence="14">
    <location>
        <begin position="131"/>
        <end position="134"/>
    </location>
    <ligand>
        <name>GTP</name>
        <dbReference type="ChEBI" id="CHEBI:37565"/>
        <label>1</label>
    </ligand>
</feature>
<comment type="caution">
    <text evidence="18">The sequence shown here is derived from an EMBL/GenBank/DDBJ whole genome shotgun (WGS) entry which is preliminary data.</text>
</comment>
<dbReference type="InterPro" id="IPR006073">
    <property type="entry name" value="GTP-bd"/>
</dbReference>
<keyword evidence="11 14" id="KW-0342">GTP-binding</keyword>
<evidence type="ECO:0000256" key="11">
    <source>
        <dbReference type="ARBA" id="ARBA00023134"/>
    </source>
</evidence>
<dbReference type="GO" id="GO:0005525">
    <property type="term" value="F:GTP binding"/>
    <property type="evidence" value="ECO:0007669"/>
    <property type="project" value="UniProtKB-KW"/>
</dbReference>
<feature type="binding site" evidence="14">
    <location>
        <begin position="71"/>
        <end position="74"/>
    </location>
    <ligand>
        <name>GTP</name>
        <dbReference type="ChEBI" id="CHEBI:37565"/>
        <label>1</label>
    </ligand>
</feature>
<dbReference type="PANTHER" id="PTHR43185">
    <property type="entry name" value="FERROUS IRON TRANSPORT PROTEIN B"/>
    <property type="match status" value="1"/>
</dbReference>
<keyword evidence="12 16" id="KW-0472">Membrane</keyword>
<dbReference type="PANTHER" id="PTHR43185:SF1">
    <property type="entry name" value="FE(2+) TRANSPORTER FEOB"/>
    <property type="match status" value="1"/>
</dbReference>
<evidence type="ECO:0000256" key="1">
    <source>
        <dbReference type="ARBA" id="ARBA00003926"/>
    </source>
</evidence>
<evidence type="ECO:0000313" key="18">
    <source>
        <dbReference type="EMBL" id="RQH23396.1"/>
    </source>
</evidence>
<organism evidence="18 19">
    <name type="scientific">Okeania hirsuta</name>
    <dbReference type="NCBI Taxonomy" id="1458930"/>
    <lineage>
        <taxon>Bacteria</taxon>
        <taxon>Bacillati</taxon>
        <taxon>Cyanobacteriota</taxon>
        <taxon>Cyanophyceae</taxon>
        <taxon>Oscillatoriophycideae</taxon>
        <taxon>Oscillatoriales</taxon>
        <taxon>Microcoleaceae</taxon>
        <taxon>Okeania</taxon>
    </lineage>
</organism>
<proteinExistence type="inferred from homology"/>
<evidence type="ECO:0000259" key="17">
    <source>
        <dbReference type="PROSITE" id="PS51711"/>
    </source>
</evidence>
<feature type="transmembrane region" description="Helical" evidence="16">
    <location>
        <begin position="372"/>
        <end position="398"/>
    </location>
</feature>
<feature type="transmembrane region" description="Helical" evidence="16">
    <location>
        <begin position="404"/>
        <end position="425"/>
    </location>
</feature>
<dbReference type="InterPro" id="IPR011642">
    <property type="entry name" value="Gate_dom"/>
</dbReference>
<dbReference type="InterPro" id="IPR050860">
    <property type="entry name" value="FeoB_GTPase"/>
</dbReference>
<evidence type="ECO:0000256" key="6">
    <source>
        <dbReference type="ARBA" id="ARBA00022692"/>
    </source>
</evidence>
<evidence type="ECO:0000256" key="9">
    <source>
        <dbReference type="ARBA" id="ARBA00023004"/>
    </source>
</evidence>
<keyword evidence="8 16" id="KW-1133">Transmembrane helix</keyword>
<dbReference type="OrthoDB" id="9809127at2"/>
<keyword evidence="3 16" id="KW-0813">Transport</keyword>
<evidence type="ECO:0000256" key="10">
    <source>
        <dbReference type="ARBA" id="ARBA00023065"/>
    </source>
</evidence>
<evidence type="ECO:0000256" key="3">
    <source>
        <dbReference type="ARBA" id="ARBA00022448"/>
    </source>
</evidence>
<feature type="transmembrane region" description="Helical" evidence="16">
    <location>
        <begin position="582"/>
        <end position="604"/>
    </location>
</feature>
<keyword evidence="9 16" id="KW-0408">Iron</keyword>
<dbReference type="Pfam" id="PF02421">
    <property type="entry name" value="FeoB_N"/>
    <property type="match status" value="1"/>
</dbReference>
<reference evidence="18 19" key="1">
    <citation type="journal article" date="2018" name="ACS Chem. Biol.">
        <title>Ketoreductase domain dysfunction expands chemodiversity: malyngamide biosynthesis in the cyanobacterium Okeania hirsuta.</title>
        <authorList>
            <person name="Moss N.A."/>
            <person name="Leao T."/>
            <person name="Rankin M."/>
            <person name="McCullough T.M."/>
            <person name="Qu P."/>
            <person name="Korobeynikov A."/>
            <person name="Smith J.L."/>
            <person name="Gerwick L."/>
            <person name="Gerwick W.H."/>
        </authorList>
    </citation>
    <scope>NUCLEOTIDE SEQUENCE [LARGE SCALE GENOMIC DNA]</scope>
    <source>
        <strain evidence="18 19">PAB10Feb10-1</strain>
    </source>
</reference>
<feature type="transmembrane region" description="Helical" evidence="16">
    <location>
        <begin position="556"/>
        <end position="576"/>
    </location>
</feature>
<feature type="transmembrane region" description="Helical" evidence="16">
    <location>
        <begin position="230"/>
        <end position="253"/>
    </location>
</feature>
<dbReference type="NCBIfam" id="TIGR00231">
    <property type="entry name" value="small_GTP"/>
    <property type="match status" value="1"/>
</dbReference>
<dbReference type="GO" id="GO:0005886">
    <property type="term" value="C:plasma membrane"/>
    <property type="evidence" value="ECO:0007669"/>
    <property type="project" value="UniProtKB-SubCell"/>
</dbReference>
<dbReference type="InterPro" id="IPR005225">
    <property type="entry name" value="Small_GTP-bd"/>
</dbReference>
<evidence type="ECO:0000256" key="7">
    <source>
        <dbReference type="ARBA" id="ARBA00022741"/>
    </source>
</evidence>
<evidence type="ECO:0000256" key="5">
    <source>
        <dbReference type="ARBA" id="ARBA00022496"/>
    </source>
</evidence>
<evidence type="ECO:0000256" key="8">
    <source>
        <dbReference type="ARBA" id="ARBA00022989"/>
    </source>
</evidence>
<keyword evidence="15" id="KW-0479">Metal-binding</keyword>
<keyword evidence="7 14" id="KW-0547">Nucleotide-binding</keyword>
<evidence type="ECO:0000256" key="4">
    <source>
        <dbReference type="ARBA" id="ARBA00022475"/>
    </source>
</evidence>
<dbReference type="GO" id="GO:0046872">
    <property type="term" value="F:metal ion binding"/>
    <property type="evidence" value="ECO:0007669"/>
    <property type="project" value="UniProtKB-KW"/>
</dbReference>
<name>A0A3N6R7Z9_9CYAN</name>
<protein>
    <recommendedName>
        <fullName evidence="13 16">Ferrous iron transport protein B</fullName>
    </recommendedName>
</protein>
<evidence type="ECO:0000313" key="19">
    <source>
        <dbReference type="Proteomes" id="UP000269154"/>
    </source>
</evidence>
<feature type="binding site" evidence="15">
    <location>
        <position position="36"/>
    </location>
    <ligand>
        <name>Mg(2+)</name>
        <dbReference type="ChEBI" id="CHEBI:18420"/>
        <label>2</label>
    </ligand>
</feature>
<comment type="subcellular location">
    <subcellularLocation>
        <location evidence="16">Cell inner membrane</location>
        <topology evidence="16">Multi-pass membrane protein</topology>
    </subcellularLocation>
    <subcellularLocation>
        <location evidence="2">Cell membrane</location>
        <topology evidence="2">Multi-pass membrane protein</topology>
    </subcellularLocation>
</comment>
<dbReference type="AlphaFoldDB" id="A0A3N6R7Z9"/>
<sequence>MTCHTAKTTTTISKSKATKRVALIGMPNTGKSTFFNRITGVSAHVGNWPGVTVDLLQANVKINGETTEFVDLPGIYNFNGFSEDEKVVQTFLENYAIDLVLVIINAAQIDRQIRLPLQIKALGLPAVLMLNMSDEAKQYGIKIDTEELSKRLEMPVFLISAKYGKGYMNAYMAISEELKNVENSVKLNNLTSWIEAQEDISLSDIDTVLNGAVLMPSQIAQNFTAQVDKILLHPVWGLPLFFLGMFLVFWAVWNIGLPSIDLLEIVVEWVQSSIVEPLAQLFPEIVQDFLINGVWAGVTTVASFVPLIIVFFIIMAVLEDSGYLSRSAYLIDAFMAKLGLDGRSFVLHIMGFGCNVPALMGTRVMRSPALRLLTMLIIPFGLCSARLQVFVFIIAAVFPNGNGAIVLFSLYILSFLVAIITAALFQGVYKNEEPFILELPPYRLPTLKQVLLRSWGEVREFLVRASGFITVGCIAVWVLTSLPPGATGLDTIGGKIGQFMSPIMDPIGINPYLTLSLFFGFIAKEIVIGSLAVIYSMSEQNVSSNIAETVTFIQGYSFCIFCLLYTPCLSTLATIVKEAKSWKFSLLSLVFPLVLAWVSSFIFYQGALALGF</sequence>
<dbReference type="InterPro" id="IPR011640">
    <property type="entry name" value="Fe2_transport_prot_B_C"/>
</dbReference>
<feature type="binding site" evidence="15">
    <location>
        <position position="39"/>
    </location>
    <ligand>
        <name>Mg(2+)</name>
        <dbReference type="ChEBI" id="CHEBI:18420"/>
        <label>2</label>
    </ligand>
</feature>
<gene>
    <name evidence="18" type="primary">feoB</name>
    <name evidence="18" type="ORF">D5R40_30355</name>
</gene>
<dbReference type="GO" id="GO:0015093">
    <property type="term" value="F:ferrous iron transmembrane transporter activity"/>
    <property type="evidence" value="ECO:0007669"/>
    <property type="project" value="UniProtKB-UniRule"/>
</dbReference>
<feature type="transmembrane region" description="Helical" evidence="16">
    <location>
        <begin position="461"/>
        <end position="480"/>
    </location>
</feature>
<keyword evidence="5 16" id="KW-0410">Iron transport</keyword>
<keyword evidence="4" id="KW-1003">Cell membrane</keyword>
<keyword evidence="15" id="KW-0460">Magnesium</keyword>
<feature type="binding site" evidence="15">
    <location>
        <position position="40"/>
    </location>
    <ligand>
        <name>Mg(2+)</name>
        <dbReference type="ChEBI" id="CHEBI:18420"/>
        <label>2</label>
    </ligand>
</feature>
<dbReference type="Gene3D" id="3.40.50.300">
    <property type="entry name" value="P-loop containing nucleotide triphosphate hydrolases"/>
    <property type="match status" value="1"/>
</dbReference>
<dbReference type="InterPro" id="IPR003373">
    <property type="entry name" value="Fe2_transport_prot-B"/>
</dbReference>
<dbReference type="Pfam" id="PF07664">
    <property type="entry name" value="FeoB_C"/>
    <property type="match status" value="1"/>
</dbReference>
<feature type="binding site" evidence="14">
    <location>
        <begin position="25"/>
        <end position="32"/>
    </location>
    <ligand>
        <name>GTP</name>
        <dbReference type="ChEBI" id="CHEBI:37565"/>
        <label>1</label>
    </ligand>
</feature>
<dbReference type="PRINTS" id="PR00326">
    <property type="entry name" value="GTP1OBG"/>
</dbReference>
<keyword evidence="6 16" id="KW-0812">Transmembrane</keyword>
<feature type="binding site" evidence="14">
    <location>
        <begin position="50"/>
        <end position="54"/>
    </location>
    <ligand>
        <name>GTP</name>
        <dbReference type="ChEBI" id="CHEBI:37565"/>
        <label>1</label>
    </ligand>
</feature>